<dbReference type="AlphaFoldDB" id="A0A2A5WE06"/>
<reference evidence="6 7" key="1">
    <citation type="submission" date="2017-08" db="EMBL/GenBank/DDBJ databases">
        <title>Fine stratification of microbial communities through a metagenomic profile of the photic zone.</title>
        <authorList>
            <person name="Haro-Moreno J.M."/>
            <person name="Lopez-Perez M."/>
            <person name="De La Torre J."/>
            <person name="Picazo A."/>
            <person name="Camacho A."/>
            <person name="Rodriguez-Valera F."/>
        </authorList>
    </citation>
    <scope>NUCLEOTIDE SEQUENCE [LARGE SCALE GENOMIC DNA]</scope>
    <source>
        <strain evidence="6">MED-G28</strain>
    </source>
</reference>
<dbReference type="InterPro" id="IPR003593">
    <property type="entry name" value="AAA+_ATPase"/>
</dbReference>
<dbReference type="SMART" id="SM00382">
    <property type="entry name" value="AAA"/>
    <property type="match status" value="1"/>
</dbReference>
<keyword evidence="3" id="KW-0547">Nucleotide-binding</keyword>
<dbReference type="EMBL" id="NTJZ01000003">
    <property type="protein sequence ID" value="PDH34611.1"/>
    <property type="molecule type" value="Genomic_DNA"/>
</dbReference>
<accession>A0A2A5WE06</accession>
<protein>
    <submittedName>
        <fullName evidence="6">ABC transporter ATP-binding protein</fullName>
    </submittedName>
</protein>
<organism evidence="6 7">
    <name type="scientific">OM182 bacterium MED-G28</name>
    <dbReference type="NCBI Taxonomy" id="1986256"/>
    <lineage>
        <taxon>Bacteria</taxon>
        <taxon>Pseudomonadati</taxon>
        <taxon>Pseudomonadota</taxon>
        <taxon>Gammaproteobacteria</taxon>
        <taxon>OMG group</taxon>
        <taxon>OM182 clade</taxon>
    </lineage>
</organism>
<gene>
    <name evidence="6" type="ORF">CNF02_04440</name>
</gene>
<keyword evidence="2" id="KW-0813">Transport</keyword>
<evidence type="ECO:0000313" key="7">
    <source>
        <dbReference type="Proteomes" id="UP000219329"/>
    </source>
</evidence>
<dbReference type="PANTHER" id="PTHR43335">
    <property type="entry name" value="ABC TRANSPORTER, ATP-BINDING PROTEIN"/>
    <property type="match status" value="1"/>
</dbReference>
<evidence type="ECO:0000313" key="6">
    <source>
        <dbReference type="EMBL" id="PDH34611.1"/>
    </source>
</evidence>
<evidence type="ECO:0000256" key="3">
    <source>
        <dbReference type="ARBA" id="ARBA00022741"/>
    </source>
</evidence>
<dbReference type="PROSITE" id="PS50893">
    <property type="entry name" value="ABC_TRANSPORTER_2"/>
    <property type="match status" value="1"/>
</dbReference>
<name>A0A2A5WE06_9GAMM</name>
<dbReference type="InterPro" id="IPR027417">
    <property type="entry name" value="P-loop_NTPase"/>
</dbReference>
<evidence type="ECO:0000256" key="2">
    <source>
        <dbReference type="ARBA" id="ARBA00022448"/>
    </source>
</evidence>
<dbReference type="PANTHER" id="PTHR43335:SF4">
    <property type="entry name" value="ABC TRANSPORTER, ATP-BINDING PROTEIN"/>
    <property type="match status" value="1"/>
</dbReference>
<proteinExistence type="inferred from homology"/>
<dbReference type="SUPFAM" id="SSF52540">
    <property type="entry name" value="P-loop containing nucleoside triphosphate hydrolases"/>
    <property type="match status" value="1"/>
</dbReference>
<evidence type="ECO:0000256" key="4">
    <source>
        <dbReference type="ARBA" id="ARBA00022840"/>
    </source>
</evidence>
<feature type="domain" description="ABC transporter" evidence="5">
    <location>
        <begin position="2"/>
        <end position="231"/>
    </location>
</feature>
<sequence length="309" mass="33744">MIEIIQLTKKFEQFAAVDNLSFNVEEGEVLGFLGPNGAGKSTTMKVITGFLSPSGGSVTVDGYDITRNPIEAKALIGYLPEGAPSYGDMTTIEFLNFIAEIRGFRGEQKTLRVQHVIKEVVLESVAQQTIETLSKGFKRRVGLAQAIMHDPKVLILDEPTDGLDPNQKHHVRELIKNLAKDKIVIISTHILEEVTAVCSRAIIIADGKIVADGTPSKLESQSKYHHAVSVRLNQEYDLAADLAGVPDIGAVEKEEVNSFVILANNATPIFAQVSEIAQSKQWPVTEFHVNRGQLEDVFRAVTAQTQGGE</sequence>
<dbReference type="GO" id="GO:0016887">
    <property type="term" value="F:ATP hydrolysis activity"/>
    <property type="evidence" value="ECO:0007669"/>
    <property type="project" value="InterPro"/>
</dbReference>
<dbReference type="Pfam" id="PF00005">
    <property type="entry name" value="ABC_tran"/>
    <property type="match status" value="1"/>
</dbReference>
<dbReference type="Proteomes" id="UP000219329">
    <property type="component" value="Unassembled WGS sequence"/>
</dbReference>
<evidence type="ECO:0000259" key="5">
    <source>
        <dbReference type="PROSITE" id="PS50893"/>
    </source>
</evidence>
<comment type="similarity">
    <text evidence="1">Belongs to the ABC transporter superfamily.</text>
</comment>
<comment type="caution">
    <text evidence="6">The sequence shown here is derived from an EMBL/GenBank/DDBJ whole genome shotgun (WGS) entry which is preliminary data.</text>
</comment>
<evidence type="ECO:0000256" key="1">
    <source>
        <dbReference type="ARBA" id="ARBA00005417"/>
    </source>
</evidence>
<dbReference type="CDD" id="cd03230">
    <property type="entry name" value="ABC_DR_subfamily_A"/>
    <property type="match status" value="1"/>
</dbReference>
<dbReference type="InterPro" id="IPR003439">
    <property type="entry name" value="ABC_transporter-like_ATP-bd"/>
</dbReference>
<dbReference type="Gene3D" id="3.40.50.300">
    <property type="entry name" value="P-loop containing nucleotide triphosphate hydrolases"/>
    <property type="match status" value="1"/>
</dbReference>
<dbReference type="GO" id="GO:0005524">
    <property type="term" value="F:ATP binding"/>
    <property type="evidence" value="ECO:0007669"/>
    <property type="project" value="UniProtKB-KW"/>
</dbReference>
<keyword evidence="4 6" id="KW-0067">ATP-binding</keyword>